<dbReference type="NCBIfam" id="TIGR03141">
    <property type="entry name" value="cytochro_ccmD"/>
    <property type="match status" value="1"/>
</dbReference>
<comment type="subcellular location">
    <subcellularLocation>
        <location evidence="2 12">Cell inner membrane</location>
        <topology evidence="2 12">Single-pass membrane protein</topology>
    </subcellularLocation>
</comment>
<sequence length="52" mass="5854">MIPDLGKYADTVLWSYVVSIGLLIALVGFSVIRGRKVRAEMEKVEQRMSRNG</sequence>
<dbReference type="STRING" id="981384.GCA_000192475_01968"/>
<dbReference type="GO" id="GO:0015886">
    <property type="term" value="P:heme transport"/>
    <property type="evidence" value="ECO:0007669"/>
    <property type="project" value="InterPro"/>
</dbReference>
<evidence type="ECO:0000256" key="2">
    <source>
        <dbReference type="ARBA" id="ARBA00004377"/>
    </source>
</evidence>
<proteinExistence type="inferred from homology"/>
<evidence type="ECO:0000256" key="3">
    <source>
        <dbReference type="ARBA" id="ARBA00008741"/>
    </source>
</evidence>
<dbReference type="RefSeq" id="WP_010442050.1">
    <property type="nucleotide sequence ID" value="NZ_AEYW01000013.1"/>
</dbReference>
<accession>A0A497ZNN5</accession>
<name>A0A497ZNN5_9RHOB</name>
<evidence type="ECO:0000256" key="10">
    <source>
        <dbReference type="ARBA" id="ARBA00022989"/>
    </source>
</evidence>
<dbReference type="AlphaFoldDB" id="A0A497ZNN5"/>
<evidence type="ECO:0000256" key="12">
    <source>
        <dbReference type="RuleBase" id="RU363101"/>
    </source>
</evidence>
<evidence type="ECO:0000256" key="11">
    <source>
        <dbReference type="ARBA" id="ARBA00023136"/>
    </source>
</evidence>
<keyword evidence="10 12" id="KW-1133">Transmembrane helix</keyword>
<evidence type="ECO:0000256" key="5">
    <source>
        <dbReference type="ARBA" id="ARBA00022448"/>
    </source>
</evidence>
<organism evidence="13 14">
    <name type="scientific">Ruegeria conchae</name>
    <dbReference type="NCBI Taxonomy" id="981384"/>
    <lineage>
        <taxon>Bacteria</taxon>
        <taxon>Pseudomonadati</taxon>
        <taxon>Pseudomonadota</taxon>
        <taxon>Alphaproteobacteria</taxon>
        <taxon>Rhodobacterales</taxon>
        <taxon>Roseobacteraceae</taxon>
        <taxon>Ruegeria</taxon>
    </lineage>
</organism>
<evidence type="ECO:0000256" key="7">
    <source>
        <dbReference type="ARBA" id="ARBA00022519"/>
    </source>
</evidence>
<evidence type="ECO:0000313" key="13">
    <source>
        <dbReference type="EMBL" id="RLK11038.1"/>
    </source>
</evidence>
<evidence type="ECO:0000256" key="4">
    <source>
        <dbReference type="ARBA" id="ARBA00016461"/>
    </source>
</evidence>
<keyword evidence="8 12" id="KW-0812">Transmembrane</keyword>
<evidence type="ECO:0000256" key="9">
    <source>
        <dbReference type="ARBA" id="ARBA00022748"/>
    </source>
</evidence>
<evidence type="ECO:0000256" key="1">
    <source>
        <dbReference type="ARBA" id="ARBA00002442"/>
    </source>
</evidence>
<evidence type="ECO:0000256" key="8">
    <source>
        <dbReference type="ARBA" id="ARBA00022692"/>
    </source>
</evidence>
<keyword evidence="9 12" id="KW-0201">Cytochrome c-type biogenesis</keyword>
<comment type="function">
    <text evidence="1 12">Required for the export of heme to the periplasm for the biogenesis of c-type cytochromes.</text>
</comment>
<keyword evidence="6 12" id="KW-1003">Cell membrane</keyword>
<comment type="similarity">
    <text evidence="3 12">Belongs to the CcmD/CycX/HelD family.</text>
</comment>
<comment type="caution">
    <text evidence="13">The sequence shown here is derived from an EMBL/GenBank/DDBJ whole genome shotgun (WGS) entry which is preliminary data.</text>
</comment>
<evidence type="ECO:0000313" key="14">
    <source>
        <dbReference type="Proteomes" id="UP000271700"/>
    </source>
</evidence>
<feature type="transmembrane region" description="Helical" evidence="12">
    <location>
        <begin position="12"/>
        <end position="32"/>
    </location>
</feature>
<dbReference type="Proteomes" id="UP000271700">
    <property type="component" value="Unassembled WGS sequence"/>
</dbReference>
<keyword evidence="7 12" id="KW-0997">Cell inner membrane</keyword>
<dbReference type="EMBL" id="RCCT01000001">
    <property type="protein sequence ID" value="RLK11038.1"/>
    <property type="molecule type" value="Genomic_DNA"/>
</dbReference>
<keyword evidence="11 12" id="KW-0472">Membrane</keyword>
<evidence type="ECO:0000256" key="6">
    <source>
        <dbReference type="ARBA" id="ARBA00022475"/>
    </source>
</evidence>
<dbReference type="GO" id="GO:0017004">
    <property type="term" value="P:cytochrome complex assembly"/>
    <property type="evidence" value="ECO:0007669"/>
    <property type="project" value="UniProtKB-KW"/>
</dbReference>
<keyword evidence="14" id="KW-1185">Reference proteome</keyword>
<protein>
    <recommendedName>
        <fullName evidence="4 12">Heme exporter protein D</fullName>
    </recommendedName>
</protein>
<gene>
    <name evidence="13" type="ORF">CLV75_1029</name>
</gene>
<dbReference type="GO" id="GO:0005886">
    <property type="term" value="C:plasma membrane"/>
    <property type="evidence" value="ECO:0007669"/>
    <property type="project" value="UniProtKB-SubCell"/>
</dbReference>
<keyword evidence="5 12" id="KW-0813">Transport</keyword>
<dbReference type="InterPro" id="IPR007078">
    <property type="entry name" value="Haem_export_protD_CcmD"/>
</dbReference>
<dbReference type="Pfam" id="PF04995">
    <property type="entry name" value="CcmD"/>
    <property type="match status" value="1"/>
</dbReference>
<reference evidence="13 14" key="1">
    <citation type="submission" date="2018-10" db="EMBL/GenBank/DDBJ databases">
        <title>Genomic Encyclopedia of Archaeal and Bacterial Type Strains, Phase II (KMG-II): from individual species to whole genera.</title>
        <authorList>
            <person name="Goeker M."/>
        </authorList>
    </citation>
    <scope>NUCLEOTIDE SEQUENCE [LARGE SCALE GENOMIC DNA]</scope>
    <source>
        <strain evidence="13 14">DSM 29317</strain>
    </source>
</reference>